<feature type="transmembrane region" description="Helical" evidence="6">
    <location>
        <begin position="164"/>
        <end position="189"/>
    </location>
</feature>
<comment type="caution">
    <text evidence="8">The sequence shown here is derived from an EMBL/GenBank/DDBJ whole genome shotgun (WGS) entry which is preliminary data.</text>
</comment>
<comment type="subcellular location">
    <subcellularLocation>
        <location evidence="1">Membrane</location>
        <topology evidence="1">Multi-pass membrane protein</topology>
    </subcellularLocation>
</comment>
<dbReference type="Pfam" id="PF20684">
    <property type="entry name" value="Fung_rhodopsin"/>
    <property type="match status" value="1"/>
</dbReference>
<feature type="domain" description="Rhodopsin" evidence="7">
    <location>
        <begin position="28"/>
        <end position="265"/>
    </location>
</feature>
<feature type="transmembrane region" description="Helical" evidence="6">
    <location>
        <begin position="235"/>
        <end position="255"/>
    </location>
</feature>
<evidence type="ECO:0000256" key="4">
    <source>
        <dbReference type="ARBA" id="ARBA00023136"/>
    </source>
</evidence>
<dbReference type="GO" id="GO:0016020">
    <property type="term" value="C:membrane"/>
    <property type="evidence" value="ECO:0007669"/>
    <property type="project" value="UniProtKB-SubCell"/>
</dbReference>
<evidence type="ECO:0000313" key="8">
    <source>
        <dbReference type="EMBL" id="KAF2870140.1"/>
    </source>
</evidence>
<dbReference type="AlphaFoldDB" id="A0A7C8M4K3"/>
<evidence type="ECO:0000256" key="3">
    <source>
        <dbReference type="ARBA" id="ARBA00022989"/>
    </source>
</evidence>
<feature type="transmembrane region" description="Helical" evidence="6">
    <location>
        <begin position="122"/>
        <end position="144"/>
    </location>
</feature>
<sequence>MVLVSHRGWTFTALIAAFTPVVLASLILRFVALKRQRRASRSDDWLVVVAVASILAMEGTAIWAIHNGLGRHSSELSPQELSVQFKLLWSGNITWTLATSLLKLAALRLYLSLFPGATFKRVVWVVTVATILYAGVLIPVYIFSCKPISAGWTPSMVESHCFPSRYHALACVTIGMVLDIVIVAVPLPIVWNIHMPTRKKVAVSAMFSLGLLIVAVMTWRLIITANPNPNPDFAYNLYITAVLCHLEVWLGLLATNFPGIAPLLKGLVPQGLRKYISGNRSKKASTPRLALKTFGSSGVNSRRNEFTLLSDVGTGAENSSWEIPPKAISVERQFRVSIDQVRLDVPKVDSSRFV</sequence>
<feature type="transmembrane region" description="Helical" evidence="6">
    <location>
        <begin position="201"/>
        <end position="223"/>
    </location>
</feature>
<evidence type="ECO:0000256" key="6">
    <source>
        <dbReference type="SAM" id="Phobius"/>
    </source>
</evidence>
<proteinExistence type="inferred from homology"/>
<dbReference type="PANTHER" id="PTHR33048">
    <property type="entry name" value="PTH11-LIKE INTEGRAL MEMBRANE PROTEIN (AFU_ORTHOLOGUE AFUA_5G11245)"/>
    <property type="match status" value="1"/>
</dbReference>
<keyword evidence="9" id="KW-1185">Reference proteome</keyword>
<evidence type="ECO:0000256" key="2">
    <source>
        <dbReference type="ARBA" id="ARBA00022692"/>
    </source>
</evidence>
<dbReference type="OrthoDB" id="10017208at2759"/>
<comment type="similarity">
    <text evidence="5">Belongs to the SAT4 family.</text>
</comment>
<dbReference type="Proteomes" id="UP000481861">
    <property type="component" value="Unassembled WGS sequence"/>
</dbReference>
<dbReference type="EMBL" id="JAADJZ010000014">
    <property type="protein sequence ID" value="KAF2870140.1"/>
    <property type="molecule type" value="Genomic_DNA"/>
</dbReference>
<keyword evidence="3 6" id="KW-1133">Transmembrane helix</keyword>
<dbReference type="InterPro" id="IPR052337">
    <property type="entry name" value="SAT4-like"/>
</dbReference>
<dbReference type="PANTHER" id="PTHR33048:SF47">
    <property type="entry name" value="INTEGRAL MEMBRANE PROTEIN-RELATED"/>
    <property type="match status" value="1"/>
</dbReference>
<feature type="transmembrane region" description="Helical" evidence="6">
    <location>
        <begin position="45"/>
        <end position="66"/>
    </location>
</feature>
<evidence type="ECO:0000259" key="7">
    <source>
        <dbReference type="Pfam" id="PF20684"/>
    </source>
</evidence>
<organism evidence="8 9">
    <name type="scientific">Massariosphaeria phaeospora</name>
    <dbReference type="NCBI Taxonomy" id="100035"/>
    <lineage>
        <taxon>Eukaryota</taxon>
        <taxon>Fungi</taxon>
        <taxon>Dikarya</taxon>
        <taxon>Ascomycota</taxon>
        <taxon>Pezizomycotina</taxon>
        <taxon>Dothideomycetes</taxon>
        <taxon>Pleosporomycetidae</taxon>
        <taxon>Pleosporales</taxon>
        <taxon>Pleosporales incertae sedis</taxon>
        <taxon>Massariosphaeria</taxon>
    </lineage>
</organism>
<keyword evidence="4 6" id="KW-0472">Membrane</keyword>
<protein>
    <recommendedName>
        <fullName evidence="7">Rhodopsin domain-containing protein</fullName>
    </recommendedName>
</protein>
<evidence type="ECO:0000256" key="1">
    <source>
        <dbReference type="ARBA" id="ARBA00004141"/>
    </source>
</evidence>
<dbReference type="InterPro" id="IPR049326">
    <property type="entry name" value="Rhodopsin_dom_fungi"/>
</dbReference>
<evidence type="ECO:0000313" key="9">
    <source>
        <dbReference type="Proteomes" id="UP000481861"/>
    </source>
</evidence>
<accession>A0A7C8M4K3</accession>
<name>A0A7C8M4K3_9PLEO</name>
<gene>
    <name evidence="8" type="ORF">BDV95DRAFT_575153</name>
</gene>
<keyword evidence="2 6" id="KW-0812">Transmembrane</keyword>
<feature type="transmembrane region" description="Helical" evidence="6">
    <location>
        <begin position="12"/>
        <end position="33"/>
    </location>
</feature>
<feature type="transmembrane region" description="Helical" evidence="6">
    <location>
        <begin position="86"/>
        <end position="110"/>
    </location>
</feature>
<evidence type="ECO:0000256" key="5">
    <source>
        <dbReference type="ARBA" id="ARBA00038359"/>
    </source>
</evidence>
<reference evidence="8 9" key="1">
    <citation type="submission" date="2020-01" db="EMBL/GenBank/DDBJ databases">
        <authorList>
            <consortium name="DOE Joint Genome Institute"/>
            <person name="Haridas S."/>
            <person name="Albert R."/>
            <person name="Binder M."/>
            <person name="Bloem J."/>
            <person name="Labutti K."/>
            <person name="Salamov A."/>
            <person name="Andreopoulos B."/>
            <person name="Baker S.E."/>
            <person name="Barry K."/>
            <person name="Bills G."/>
            <person name="Bluhm B.H."/>
            <person name="Cannon C."/>
            <person name="Castanera R."/>
            <person name="Culley D.E."/>
            <person name="Daum C."/>
            <person name="Ezra D."/>
            <person name="Gonzalez J.B."/>
            <person name="Henrissat B."/>
            <person name="Kuo A."/>
            <person name="Liang C."/>
            <person name="Lipzen A."/>
            <person name="Lutzoni F."/>
            <person name="Magnuson J."/>
            <person name="Mondo S."/>
            <person name="Nolan M."/>
            <person name="Ohm R."/>
            <person name="Pangilinan J."/>
            <person name="Park H.-J.H."/>
            <person name="Ramirez L."/>
            <person name="Alfaro M."/>
            <person name="Sun H."/>
            <person name="Tritt A."/>
            <person name="Yoshinaga Y."/>
            <person name="Zwiers L.-H.L."/>
            <person name="Turgeon B.G."/>
            <person name="Goodwin S.B."/>
            <person name="Spatafora J.W."/>
            <person name="Crous P.W."/>
            <person name="Grigoriev I.V."/>
        </authorList>
    </citation>
    <scope>NUCLEOTIDE SEQUENCE [LARGE SCALE GENOMIC DNA]</scope>
    <source>
        <strain evidence="8 9">CBS 611.86</strain>
    </source>
</reference>